<reference evidence="1" key="1">
    <citation type="submission" date="2020-11" db="EMBL/GenBank/DDBJ databases">
        <authorList>
            <person name="Tran Van P."/>
        </authorList>
    </citation>
    <scope>NUCLEOTIDE SEQUENCE</scope>
</reference>
<protein>
    <submittedName>
        <fullName evidence="1">Uncharacterized protein</fullName>
    </submittedName>
</protein>
<name>A0A7R8WNF7_9CRUS</name>
<organism evidence="1">
    <name type="scientific">Cyprideis torosa</name>
    <dbReference type="NCBI Taxonomy" id="163714"/>
    <lineage>
        <taxon>Eukaryota</taxon>
        <taxon>Metazoa</taxon>
        <taxon>Ecdysozoa</taxon>
        <taxon>Arthropoda</taxon>
        <taxon>Crustacea</taxon>
        <taxon>Oligostraca</taxon>
        <taxon>Ostracoda</taxon>
        <taxon>Podocopa</taxon>
        <taxon>Podocopida</taxon>
        <taxon>Cytherocopina</taxon>
        <taxon>Cytheroidea</taxon>
        <taxon>Cytherideidae</taxon>
        <taxon>Cyprideis</taxon>
    </lineage>
</organism>
<feature type="non-terminal residue" evidence="1">
    <location>
        <position position="1"/>
    </location>
</feature>
<accession>A0A7R8WNF7</accession>
<proteinExistence type="predicted"/>
<evidence type="ECO:0000313" key="1">
    <source>
        <dbReference type="EMBL" id="CAD7231829.1"/>
    </source>
</evidence>
<gene>
    <name evidence="1" type="ORF">CTOB1V02_LOCUS9672</name>
</gene>
<feature type="non-terminal residue" evidence="1">
    <location>
        <position position="228"/>
    </location>
</feature>
<dbReference type="AlphaFoldDB" id="A0A7R8WNF7"/>
<dbReference type="EMBL" id="OB663915">
    <property type="protein sequence ID" value="CAD7231829.1"/>
    <property type="molecule type" value="Genomic_DNA"/>
</dbReference>
<sequence>TLTQFINFFNQHHFLASPTDRGLLVIALRQHHRLNMMSTNPSGGGGYGRSSARRRKSKLSQQRQESVARAVWLQKYGVSKEDYQNSRLTKIWYNISYYCWRTKKFFLEITVGSPPDILDLAWNAATQYLSEIFVLLKLCVVRFPRDNSSAVIMYGMVGGQSSGHHGPKKKRQIQRQNTEADLQPKTLYGRLTQFFKETWTGVKGVKGNTGYPRHKGRLPLSPHESTPS</sequence>